<accession>A0A974NX98</accession>
<dbReference type="RefSeq" id="WP_202095410.1">
    <property type="nucleotide sequence ID" value="NZ_CP061035.1"/>
</dbReference>
<dbReference type="Proteomes" id="UP000595894">
    <property type="component" value="Chromosome"/>
</dbReference>
<dbReference type="KEGG" id="sari:H5J25_07575"/>
<reference evidence="2" key="1">
    <citation type="submission" date="2020-09" db="EMBL/GenBank/DDBJ databases">
        <title>Sphingomonas sp., a new species isolated from pork steak.</title>
        <authorList>
            <person name="Heidler von Heilborn D."/>
        </authorList>
    </citation>
    <scope>NUCLEOTIDE SEQUENCE [LARGE SCALE GENOMIC DNA]</scope>
</reference>
<organism evidence="1 2">
    <name type="scientific">Sphingomonas aliaeris</name>
    <dbReference type="NCBI Taxonomy" id="2759526"/>
    <lineage>
        <taxon>Bacteria</taxon>
        <taxon>Pseudomonadati</taxon>
        <taxon>Pseudomonadota</taxon>
        <taxon>Alphaproteobacteria</taxon>
        <taxon>Sphingomonadales</taxon>
        <taxon>Sphingomonadaceae</taxon>
        <taxon>Sphingomonas</taxon>
    </lineage>
</organism>
<sequence length="289" mass="32703">MILGTFVSPDPSLEAISDLATHLGVKINSGYRALPNAQEFKGRNRFFDLIADRSSTIELDCEDQCSAKYYFDLVQTLRDLNGEFGRVVEVGVYMGGASSVIAGCIEHFHFDLDLIDTHLPHLLFAYERIRRLYPESIGRVRLFHGDLPSYVRHVLDERSDKYVIHHDGSHNFEQVVRDMASLSFIQQRLCAIIAQDTHLRGAVKYMSFVDMAMYAVFGLDLKYAPIGTAYAAHDSRTDPNQYEGNYFMPDAPEGFVLPMAVNRFQYPHPTMDMDQFLPPKVILPLAVAA</sequence>
<dbReference type="SUPFAM" id="SSF53335">
    <property type="entry name" value="S-adenosyl-L-methionine-dependent methyltransferases"/>
    <property type="match status" value="1"/>
</dbReference>
<evidence type="ECO:0000313" key="1">
    <source>
        <dbReference type="EMBL" id="QQV78487.1"/>
    </source>
</evidence>
<proteinExistence type="predicted"/>
<dbReference type="AlphaFoldDB" id="A0A974NX98"/>
<gene>
    <name evidence="1" type="ORF">H5J25_07575</name>
</gene>
<evidence type="ECO:0000313" key="2">
    <source>
        <dbReference type="Proteomes" id="UP000595894"/>
    </source>
</evidence>
<dbReference type="EMBL" id="CP061035">
    <property type="protein sequence ID" value="QQV78487.1"/>
    <property type="molecule type" value="Genomic_DNA"/>
</dbReference>
<protein>
    <submittedName>
        <fullName evidence="1">Uncharacterized protein</fullName>
    </submittedName>
</protein>
<dbReference type="InterPro" id="IPR029063">
    <property type="entry name" value="SAM-dependent_MTases_sf"/>
</dbReference>
<name>A0A974NX98_9SPHN</name>
<keyword evidence="2" id="KW-1185">Reference proteome</keyword>
<dbReference type="Gene3D" id="3.40.50.150">
    <property type="entry name" value="Vaccinia Virus protein VP39"/>
    <property type="match status" value="1"/>
</dbReference>